<organism evidence="2 3">
    <name type="scientific">Nosema granulosis</name>
    <dbReference type="NCBI Taxonomy" id="83296"/>
    <lineage>
        <taxon>Eukaryota</taxon>
        <taxon>Fungi</taxon>
        <taxon>Fungi incertae sedis</taxon>
        <taxon>Microsporidia</taxon>
        <taxon>Nosematidae</taxon>
        <taxon>Nosema</taxon>
    </lineage>
</organism>
<keyword evidence="1" id="KW-0732">Signal</keyword>
<proteinExistence type="predicted"/>
<evidence type="ECO:0000313" key="3">
    <source>
        <dbReference type="Proteomes" id="UP000740883"/>
    </source>
</evidence>
<evidence type="ECO:0000313" key="2">
    <source>
        <dbReference type="EMBL" id="KAF9760549.1"/>
    </source>
</evidence>
<evidence type="ECO:0000256" key="1">
    <source>
        <dbReference type="SAM" id="SignalP"/>
    </source>
</evidence>
<dbReference type="EMBL" id="SBJO01000612">
    <property type="protein sequence ID" value="KAF9760549.1"/>
    <property type="molecule type" value="Genomic_DNA"/>
</dbReference>
<keyword evidence="3" id="KW-1185">Reference proteome</keyword>
<gene>
    <name evidence="2" type="ORF">NGRA_3141</name>
</gene>
<dbReference type="Proteomes" id="UP000740883">
    <property type="component" value="Unassembled WGS sequence"/>
</dbReference>
<name>A0A9P6GVV0_9MICR</name>
<feature type="signal peptide" evidence="1">
    <location>
        <begin position="1"/>
        <end position="16"/>
    </location>
</feature>
<dbReference type="AlphaFoldDB" id="A0A9P6GVV0"/>
<feature type="chain" id="PRO_5040510531" evidence="1">
    <location>
        <begin position="17"/>
        <end position="273"/>
    </location>
</feature>
<comment type="caution">
    <text evidence="2">The sequence shown here is derived from an EMBL/GenBank/DDBJ whole genome shotgun (WGS) entry which is preliminary data.</text>
</comment>
<protein>
    <submittedName>
        <fullName evidence="2">Uncharacterized protein</fullName>
    </submittedName>
</protein>
<accession>A0A9P6GVV0</accession>
<sequence>MMFIFINLTLGMIVEMEIFKDSLPVNHNSLIEQSNLWTLELKSFDIFEMKPSVKPYDFFVAKASSKTIILHIIVDDIINYDDPNVFFSITLFPQSKPVSAYRSKIYQLKILDRGSCSLYIVPSNLIIFLVQINCIYKRLIFVRQEGFPISNFDFFKDKLKTSSLCDNIVDYKLTLAEYRREYFRFLVSVVRFIDYFCGIEFSNDEISKLSEKIFTDTAFNMNMITSNIQKKIKEVSYSICDLIDSHDVINNKTRELIGERNACLLNLCKCCLM</sequence>
<reference evidence="2 3" key="1">
    <citation type="journal article" date="2020" name="Genome Biol. Evol.">
        <title>Comparative genomics of strictly vertically transmitted, feminizing microsporidia endosymbionts of amphipod crustaceans.</title>
        <authorList>
            <person name="Cormier A."/>
            <person name="Chebbi M.A."/>
            <person name="Giraud I."/>
            <person name="Wattier R."/>
            <person name="Teixeira M."/>
            <person name="Gilbert C."/>
            <person name="Rigaud T."/>
            <person name="Cordaux R."/>
        </authorList>
    </citation>
    <scope>NUCLEOTIDE SEQUENCE [LARGE SCALE GENOMIC DNA]</scope>
    <source>
        <strain evidence="2 3">Ou3-Ou53</strain>
    </source>
</reference>